<feature type="domain" description="BTB" evidence="1">
    <location>
        <begin position="158"/>
        <end position="225"/>
    </location>
</feature>
<dbReference type="InterPro" id="IPR000210">
    <property type="entry name" value="BTB/POZ_dom"/>
</dbReference>
<dbReference type="Pfam" id="PF00651">
    <property type="entry name" value="BTB"/>
    <property type="match status" value="1"/>
</dbReference>
<dbReference type="EMBL" id="JAQQBR010001834">
    <property type="protein sequence ID" value="KAK0161731.1"/>
    <property type="molecule type" value="Genomic_DNA"/>
</dbReference>
<reference evidence="2" key="2">
    <citation type="submission" date="2023-03" db="EMBL/GenBank/DDBJ databases">
        <authorList>
            <person name="Inwood S.N."/>
            <person name="Skelly J.G."/>
            <person name="Guhlin J."/>
            <person name="Harrop T.W.R."/>
            <person name="Goldson S.G."/>
            <person name="Dearden P.K."/>
        </authorList>
    </citation>
    <scope>NUCLEOTIDE SEQUENCE</scope>
    <source>
        <strain evidence="2">Lincoln</strain>
        <tissue evidence="2">Whole body</tissue>
    </source>
</reference>
<evidence type="ECO:0000313" key="2">
    <source>
        <dbReference type="EMBL" id="KAK0161731.1"/>
    </source>
</evidence>
<dbReference type="CDD" id="cd18186">
    <property type="entry name" value="BTB_POZ_ZBTB_KLHL-like"/>
    <property type="match status" value="1"/>
</dbReference>
<evidence type="ECO:0000313" key="3">
    <source>
        <dbReference type="Proteomes" id="UP001168972"/>
    </source>
</evidence>
<name>A0AA39F2J3_MICHY</name>
<dbReference type="PANTHER" id="PTHR24413">
    <property type="entry name" value="SPECKLE-TYPE POZ PROTEIN"/>
    <property type="match status" value="1"/>
</dbReference>
<proteinExistence type="predicted"/>
<comment type="caution">
    <text evidence="2">The sequence shown here is derived from an EMBL/GenBank/DDBJ whole genome shotgun (WGS) entry which is preliminary data.</text>
</comment>
<accession>A0AA39F2J3</accession>
<reference evidence="2" key="1">
    <citation type="journal article" date="2023" name="bioRxiv">
        <title>Scaffold-level genome assemblies of two parasitoid biocontrol wasps reveal the parthenogenesis mechanism and an associated novel virus.</title>
        <authorList>
            <person name="Inwood S."/>
            <person name="Skelly J."/>
            <person name="Guhlin J."/>
            <person name="Harrop T."/>
            <person name="Goldson S."/>
            <person name="Dearden P."/>
        </authorList>
    </citation>
    <scope>NUCLEOTIDE SEQUENCE</scope>
    <source>
        <strain evidence="2">Lincoln</strain>
        <tissue evidence="2">Whole body</tissue>
    </source>
</reference>
<dbReference type="Gene3D" id="3.30.710.10">
    <property type="entry name" value="Potassium Channel Kv1.1, Chain A"/>
    <property type="match status" value="1"/>
</dbReference>
<protein>
    <recommendedName>
        <fullName evidence="1">BTB domain-containing protein</fullName>
    </recommendedName>
</protein>
<evidence type="ECO:0000259" key="1">
    <source>
        <dbReference type="PROSITE" id="PS50097"/>
    </source>
</evidence>
<dbReference type="SUPFAM" id="SSF54695">
    <property type="entry name" value="POZ domain"/>
    <property type="match status" value="1"/>
</dbReference>
<sequence>MADQQPDLRFYDSWKLQYETCPFPKVNMYSRTLVNELLPDVKFSIFCGLYGSNKYKVILAKKPCRPANATVRIELRYSNKLHQIQDYLWIDDGILECDFFVNDDPRCPKCKNNNNSHYITFYTFKCYITWGGFNAPQQSVSYDLYSGLKNFLTVPDLSDIMIVIDEKEILLHKIILAAYSPVFLAMFKSGMTESSNKRIVVTDIEVEIMEKVVEFMYTGTINPIPEYDILLSIMKVADKYEILGLKEFSERKLSQKITLENVFEIFEKNRLYGGPLLKKNVIYFMVNNKISIIRSKNFNDFCRRKPELLSRFLIHSIAHI</sequence>
<dbReference type="PROSITE" id="PS50097">
    <property type="entry name" value="BTB"/>
    <property type="match status" value="1"/>
</dbReference>
<dbReference type="InterPro" id="IPR011333">
    <property type="entry name" value="SKP1/BTB/POZ_sf"/>
</dbReference>
<keyword evidence="3" id="KW-1185">Reference proteome</keyword>
<organism evidence="2 3">
    <name type="scientific">Microctonus hyperodae</name>
    <name type="common">Parasitoid wasp</name>
    <dbReference type="NCBI Taxonomy" id="165561"/>
    <lineage>
        <taxon>Eukaryota</taxon>
        <taxon>Metazoa</taxon>
        <taxon>Ecdysozoa</taxon>
        <taxon>Arthropoda</taxon>
        <taxon>Hexapoda</taxon>
        <taxon>Insecta</taxon>
        <taxon>Pterygota</taxon>
        <taxon>Neoptera</taxon>
        <taxon>Endopterygota</taxon>
        <taxon>Hymenoptera</taxon>
        <taxon>Apocrita</taxon>
        <taxon>Ichneumonoidea</taxon>
        <taxon>Braconidae</taxon>
        <taxon>Euphorinae</taxon>
        <taxon>Microctonus</taxon>
    </lineage>
</organism>
<dbReference type="AlphaFoldDB" id="A0AA39F2J3"/>
<gene>
    <name evidence="2" type="ORF">PV327_008149</name>
</gene>
<dbReference type="Proteomes" id="UP001168972">
    <property type="component" value="Unassembled WGS sequence"/>
</dbReference>
<dbReference type="SMART" id="SM00225">
    <property type="entry name" value="BTB"/>
    <property type="match status" value="1"/>
</dbReference>